<gene>
    <name evidence="1" type="ORF">K452DRAFT_284099</name>
</gene>
<accession>A0A6A6BNK7</accession>
<evidence type="ECO:0000313" key="1">
    <source>
        <dbReference type="EMBL" id="KAF2145729.1"/>
    </source>
</evidence>
<proteinExistence type="predicted"/>
<dbReference type="Proteomes" id="UP000799438">
    <property type="component" value="Unassembled WGS sequence"/>
</dbReference>
<dbReference type="RefSeq" id="XP_033401441.1">
    <property type="nucleotide sequence ID" value="XM_033539891.1"/>
</dbReference>
<sequence length="69" mass="7387">MCRYYAHTHSCGHTTTIFAAYCASGALVQRPCHGGEIWQTLKMDHVCSACQTDSAKAKGKAGLATAGRR</sequence>
<protein>
    <submittedName>
        <fullName evidence="1">Uncharacterized protein</fullName>
    </submittedName>
</protein>
<dbReference type="GeneID" id="54297387"/>
<reference evidence="1" key="1">
    <citation type="journal article" date="2020" name="Stud. Mycol.">
        <title>101 Dothideomycetes genomes: a test case for predicting lifestyles and emergence of pathogens.</title>
        <authorList>
            <person name="Haridas S."/>
            <person name="Albert R."/>
            <person name="Binder M."/>
            <person name="Bloem J."/>
            <person name="Labutti K."/>
            <person name="Salamov A."/>
            <person name="Andreopoulos B."/>
            <person name="Baker S."/>
            <person name="Barry K."/>
            <person name="Bills G."/>
            <person name="Bluhm B."/>
            <person name="Cannon C."/>
            <person name="Castanera R."/>
            <person name="Culley D."/>
            <person name="Daum C."/>
            <person name="Ezra D."/>
            <person name="Gonzalez J."/>
            <person name="Henrissat B."/>
            <person name="Kuo A."/>
            <person name="Liang C."/>
            <person name="Lipzen A."/>
            <person name="Lutzoni F."/>
            <person name="Magnuson J."/>
            <person name="Mondo S."/>
            <person name="Nolan M."/>
            <person name="Ohm R."/>
            <person name="Pangilinan J."/>
            <person name="Park H.-J."/>
            <person name="Ramirez L."/>
            <person name="Alfaro M."/>
            <person name="Sun H."/>
            <person name="Tritt A."/>
            <person name="Yoshinaga Y."/>
            <person name="Zwiers L.-H."/>
            <person name="Turgeon B."/>
            <person name="Goodwin S."/>
            <person name="Spatafora J."/>
            <person name="Crous P."/>
            <person name="Grigoriev I."/>
        </authorList>
    </citation>
    <scope>NUCLEOTIDE SEQUENCE</scope>
    <source>
        <strain evidence="1">CBS 121167</strain>
    </source>
</reference>
<dbReference type="OrthoDB" id="3926238at2759"/>
<name>A0A6A6BNK7_9PEZI</name>
<dbReference type="EMBL" id="ML995477">
    <property type="protein sequence ID" value="KAF2145729.1"/>
    <property type="molecule type" value="Genomic_DNA"/>
</dbReference>
<organism evidence="1 2">
    <name type="scientific">Aplosporella prunicola CBS 121167</name>
    <dbReference type="NCBI Taxonomy" id="1176127"/>
    <lineage>
        <taxon>Eukaryota</taxon>
        <taxon>Fungi</taxon>
        <taxon>Dikarya</taxon>
        <taxon>Ascomycota</taxon>
        <taxon>Pezizomycotina</taxon>
        <taxon>Dothideomycetes</taxon>
        <taxon>Dothideomycetes incertae sedis</taxon>
        <taxon>Botryosphaeriales</taxon>
        <taxon>Aplosporellaceae</taxon>
        <taxon>Aplosporella</taxon>
    </lineage>
</organism>
<evidence type="ECO:0000313" key="2">
    <source>
        <dbReference type="Proteomes" id="UP000799438"/>
    </source>
</evidence>
<dbReference type="AlphaFoldDB" id="A0A6A6BNK7"/>
<keyword evidence="2" id="KW-1185">Reference proteome</keyword>